<dbReference type="PANTHER" id="PTHR12705">
    <property type="entry name" value="ORIGIN RECOGNITION COMPLEX SUBUNIT 5"/>
    <property type="match status" value="1"/>
</dbReference>
<evidence type="ECO:0000256" key="1">
    <source>
        <dbReference type="ARBA" id="ARBA00006269"/>
    </source>
</evidence>
<keyword evidence="2" id="KW-0547">Nucleotide-binding</keyword>
<evidence type="ECO:0000256" key="2">
    <source>
        <dbReference type="ARBA" id="ARBA00022741"/>
    </source>
</evidence>
<feature type="compositionally biased region" description="Low complexity" evidence="4">
    <location>
        <begin position="267"/>
        <end position="295"/>
    </location>
</feature>
<sequence>MPPSSPEVAGHHLSSPRSSPADPFSTNPKAGPSSTPSIHTRSAGSKRRQQPVAQFLFPKSGHKSHVKDPHSRSTAAAKDGSFSASKRSSSSSRSEADVTHAHEAPLPHPPRRYTTADVRGILSTAYPGRARQVDELLGLIGEPGDPTAPILVYGGAATGKTTLVRDTMRLLARPHAFVSCRSSYNARLLFESVLNQLLGHVRCSANGFASAKRCDKISDFVAELPSACAVAIARNRRPSSGPANAAPALPPALPAPDSTSGNGSDDPVAATATTSSRPSSPPVAAADAPSPSLSLDFDDQGSRPPENSSGDAEGDPPLTQHSSADAPTATSSNPPLSSVTAADHYSANVRGSSASTAGSLSACDSKKHPSHMPSPPQCESVFLVFDNVEVLRNWTNGHEVISALLRLSELGRLPMLGVILISKVGWDSFRSCTGARDPLPVYFPDYNDDELCQILLQRHNHSSLYSSFLRVLKAEERQELAIKEKRMRGPSAFPLERLLAIFKCIVEMNLDQNSVWGRENLSGLARGGCPEGRLSDGGMELSADVFMQISTLVATNLLSKSGSDPLDSRANYRCNIDEDLIEKVAMDVKFPLHRYLFYG</sequence>
<evidence type="ECO:0000256" key="3">
    <source>
        <dbReference type="ARBA" id="ARBA00022840"/>
    </source>
</evidence>
<dbReference type="GO" id="GO:0005664">
    <property type="term" value="C:nuclear origin of replication recognition complex"/>
    <property type="evidence" value="ECO:0007669"/>
    <property type="project" value="TreeGrafter"/>
</dbReference>
<name>A0A388K8H4_CHABU</name>
<comment type="caution">
    <text evidence="7">The sequence shown here is derived from an EMBL/GenBank/DDBJ whole genome shotgun (WGS) entry which is preliminary data.</text>
</comment>
<organism evidence="7 8">
    <name type="scientific">Chara braunii</name>
    <name type="common">Braun's stonewort</name>
    <dbReference type="NCBI Taxonomy" id="69332"/>
    <lineage>
        <taxon>Eukaryota</taxon>
        <taxon>Viridiplantae</taxon>
        <taxon>Streptophyta</taxon>
        <taxon>Charophyceae</taxon>
        <taxon>Charales</taxon>
        <taxon>Characeae</taxon>
        <taxon>Chara</taxon>
    </lineage>
</organism>
<evidence type="ECO:0000259" key="6">
    <source>
        <dbReference type="Pfam" id="PF14630"/>
    </source>
</evidence>
<dbReference type="PANTHER" id="PTHR12705:SF0">
    <property type="entry name" value="ORIGIN RECOGNITION COMPLEX SUBUNIT 5"/>
    <property type="match status" value="1"/>
</dbReference>
<feature type="compositionally biased region" description="Basic and acidic residues" evidence="4">
    <location>
        <begin position="94"/>
        <end position="105"/>
    </location>
</feature>
<dbReference type="EMBL" id="BFEA01000072">
    <property type="protein sequence ID" value="GBG66319.1"/>
    <property type="molecule type" value="Genomic_DNA"/>
</dbReference>
<gene>
    <name evidence="7" type="ORF">CBR_g58810</name>
</gene>
<comment type="similarity">
    <text evidence="1">Belongs to the ORC5 family.</text>
</comment>
<evidence type="ECO:0000259" key="5">
    <source>
        <dbReference type="Pfam" id="PF13191"/>
    </source>
</evidence>
<feature type="domain" description="Origin recognition complex subunit 5 C-terminal" evidence="6">
    <location>
        <begin position="478"/>
        <end position="596"/>
    </location>
</feature>
<feature type="region of interest" description="Disordered" evidence="4">
    <location>
        <begin position="237"/>
        <end position="372"/>
    </location>
</feature>
<dbReference type="STRING" id="69332.A0A388K8H4"/>
<dbReference type="InterPro" id="IPR047088">
    <property type="entry name" value="ORC5_C"/>
</dbReference>
<dbReference type="Pfam" id="PF14630">
    <property type="entry name" value="ORC5_C"/>
    <property type="match status" value="1"/>
</dbReference>
<keyword evidence="8" id="KW-1185">Reference proteome</keyword>
<dbReference type="OMA" id="CEETEHA"/>
<dbReference type="Gene3D" id="3.40.50.300">
    <property type="entry name" value="P-loop containing nucleotide triphosphate hydrolases"/>
    <property type="match status" value="1"/>
</dbReference>
<reference evidence="7 8" key="1">
    <citation type="journal article" date="2018" name="Cell">
        <title>The Chara Genome: Secondary Complexity and Implications for Plant Terrestrialization.</title>
        <authorList>
            <person name="Nishiyama T."/>
            <person name="Sakayama H."/>
            <person name="Vries J.D."/>
            <person name="Buschmann H."/>
            <person name="Saint-Marcoux D."/>
            <person name="Ullrich K.K."/>
            <person name="Haas F.B."/>
            <person name="Vanderstraeten L."/>
            <person name="Becker D."/>
            <person name="Lang D."/>
            <person name="Vosolsobe S."/>
            <person name="Rombauts S."/>
            <person name="Wilhelmsson P.K.I."/>
            <person name="Janitza P."/>
            <person name="Kern R."/>
            <person name="Heyl A."/>
            <person name="Rumpler F."/>
            <person name="Villalobos L.I.A.C."/>
            <person name="Clay J.M."/>
            <person name="Skokan R."/>
            <person name="Toyoda A."/>
            <person name="Suzuki Y."/>
            <person name="Kagoshima H."/>
            <person name="Schijlen E."/>
            <person name="Tajeshwar N."/>
            <person name="Catarino B."/>
            <person name="Hetherington A.J."/>
            <person name="Saltykova A."/>
            <person name="Bonnot C."/>
            <person name="Breuninger H."/>
            <person name="Symeonidi A."/>
            <person name="Radhakrishnan G.V."/>
            <person name="Van Nieuwerburgh F."/>
            <person name="Deforce D."/>
            <person name="Chang C."/>
            <person name="Karol K.G."/>
            <person name="Hedrich R."/>
            <person name="Ulvskov P."/>
            <person name="Glockner G."/>
            <person name="Delwiche C.F."/>
            <person name="Petrasek J."/>
            <person name="Van de Peer Y."/>
            <person name="Friml J."/>
            <person name="Beilby M."/>
            <person name="Dolan L."/>
            <person name="Kohara Y."/>
            <person name="Sugano S."/>
            <person name="Fujiyama A."/>
            <person name="Delaux P.-M."/>
            <person name="Quint M."/>
            <person name="TheiBen G."/>
            <person name="Hagemann M."/>
            <person name="Harholt J."/>
            <person name="Dunand C."/>
            <person name="Zachgo S."/>
            <person name="Langdale J."/>
            <person name="Maumus F."/>
            <person name="Straeten D.V.D."/>
            <person name="Gould S.B."/>
            <person name="Rensing S.A."/>
        </authorList>
    </citation>
    <scope>NUCLEOTIDE SEQUENCE [LARGE SCALE GENOMIC DNA]</scope>
    <source>
        <strain evidence="7 8">S276</strain>
    </source>
</reference>
<feature type="domain" description="Orc1-like AAA ATPase" evidence="5">
    <location>
        <begin position="127"/>
        <end position="229"/>
    </location>
</feature>
<proteinExistence type="inferred from homology"/>
<dbReference type="AlphaFoldDB" id="A0A388K8H4"/>
<evidence type="ECO:0000256" key="4">
    <source>
        <dbReference type="SAM" id="MobiDB-lite"/>
    </source>
</evidence>
<dbReference type="Pfam" id="PF13191">
    <property type="entry name" value="AAA_16"/>
    <property type="match status" value="1"/>
</dbReference>
<feature type="compositionally biased region" description="Polar residues" evidence="4">
    <location>
        <begin position="319"/>
        <end position="340"/>
    </location>
</feature>
<dbReference type="InterPro" id="IPR027417">
    <property type="entry name" value="P-loop_NTPase"/>
</dbReference>
<dbReference type="Proteomes" id="UP000265515">
    <property type="component" value="Unassembled WGS sequence"/>
</dbReference>
<dbReference type="InterPro" id="IPR020796">
    <property type="entry name" value="ORC5"/>
</dbReference>
<dbReference type="SUPFAM" id="SSF52540">
    <property type="entry name" value="P-loop containing nucleoside triphosphate hydrolases"/>
    <property type="match status" value="1"/>
</dbReference>
<accession>A0A388K8H4</accession>
<dbReference type="InterPro" id="IPR041664">
    <property type="entry name" value="AAA_16"/>
</dbReference>
<evidence type="ECO:0000313" key="7">
    <source>
        <dbReference type="EMBL" id="GBG66319.1"/>
    </source>
</evidence>
<feature type="region of interest" description="Disordered" evidence="4">
    <location>
        <begin position="1"/>
        <end position="114"/>
    </location>
</feature>
<evidence type="ECO:0000313" key="8">
    <source>
        <dbReference type="Proteomes" id="UP000265515"/>
    </source>
</evidence>
<dbReference type="OrthoDB" id="365981at2759"/>
<feature type="compositionally biased region" description="Low complexity" evidence="4">
    <location>
        <begin position="351"/>
        <end position="362"/>
    </location>
</feature>
<dbReference type="GO" id="GO:0006270">
    <property type="term" value="P:DNA replication initiation"/>
    <property type="evidence" value="ECO:0007669"/>
    <property type="project" value="TreeGrafter"/>
</dbReference>
<dbReference type="GO" id="GO:0003688">
    <property type="term" value="F:DNA replication origin binding"/>
    <property type="evidence" value="ECO:0007669"/>
    <property type="project" value="TreeGrafter"/>
</dbReference>
<protein>
    <submittedName>
        <fullName evidence="7">Uncharacterized protein</fullName>
    </submittedName>
</protein>
<feature type="compositionally biased region" description="Low complexity" evidence="4">
    <location>
        <begin position="81"/>
        <end position="93"/>
    </location>
</feature>
<keyword evidence="3" id="KW-0067">ATP-binding</keyword>
<feature type="compositionally biased region" description="Polar residues" evidence="4">
    <location>
        <begin position="24"/>
        <end position="43"/>
    </location>
</feature>
<dbReference type="Gramene" id="GBG66319">
    <property type="protein sequence ID" value="GBG66319"/>
    <property type="gene ID" value="CBR_g58810"/>
</dbReference>